<proteinExistence type="inferred from homology"/>
<dbReference type="RefSeq" id="WP_020887911.1">
    <property type="nucleotide sequence ID" value="NZ_ATHI01000030.1"/>
</dbReference>
<dbReference type="GO" id="GO:0009424">
    <property type="term" value="C:bacterial-type flagellum hook"/>
    <property type="evidence" value="ECO:0007669"/>
    <property type="project" value="UniProtKB-UniRule"/>
</dbReference>
<name>S7T1Y4_9BACT</name>
<dbReference type="InterPro" id="IPR003481">
    <property type="entry name" value="FliD_N"/>
</dbReference>
<accession>S7T1Y4</accession>
<dbReference type="Pfam" id="PF07195">
    <property type="entry name" value="FliD_C"/>
    <property type="match status" value="1"/>
</dbReference>
<dbReference type="PATRIC" id="fig|1121439.3.peg.2598"/>
<sequence>MINGNLASGGISFTGLGSGTDFDSIIEKLIEVESLKKKRLEIWKSSWEKKIEGFQELNTKLLSLKTSLQAMDRPGEFLVKNTSSTDSAALTATATADAEEGSYVFSINQLAQNQILTFNTPATSLNTVVNNSGTTQTFTYTYAGTDHTVNVPNGTTLGTLINIINADGGNLGVRASAIKVSEGEYRMQLRGLDTGAAKTLTIAGSTTLSGYQSGDVTVSQSAQDAQFRLNNFPSNAWLTRATNSIDDVVPGLTVLFKSTSANVTVNVETDIEGIKEQVRTFVNQINEVRSFLKELTKIDSMTNKGSLLSGNYGVAMISQNLKNITASKGLGFEYFNSATGTGDMYTTLSQLGILTDADAGSVNSGLLILNEDRLDEVLKTNLDDVVSLFSAHYEGSATVTQPSDNPAAFTYYNSIQGTTKGGTYAVSYSISGGVVTGATIGGYPARFDSETGQITATTGPATGLAIQLNTFDNGTYSGSVSLKVGKVTELINELNRLTDTREGTLNILEDNYRDIIENIQKKIEFEERRLKNNERNLRDRFARLEATLSNYNGIQGMLQNQIKQLPSGSE</sequence>
<dbReference type="OrthoDB" id="5484186at2"/>
<keyword evidence="9" id="KW-1185">Reference proteome</keyword>
<organism evidence="8 9">
    <name type="scientific">Alkalidesulfovibrio alkalitolerans DSM 16529</name>
    <dbReference type="NCBI Taxonomy" id="1121439"/>
    <lineage>
        <taxon>Bacteria</taxon>
        <taxon>Pseudomonadati</taxon>
        <taxon>Thermodesulfobacteriota</taxon>
        <taxon>Desulfovibrionia</taxon>
        <taxon>Desulfovibrionales</taxon>
        <taxon>Desulfovibrionaceae</taxon>
        <taxon>Alkalidesulfovibrio</taxon>
    </lineage>
</organism>
<evidence type="ECO:0000313" key="9">
    <source>
        <dbReference type="Proteomes" id="UP000014975"/>
    </source>
</evidence>
<dbReference type="GO" id="GO:0071973">
    <property type="term" value="P:bacterial-type flagellum-dependent cell motility"/>
    <property type="evidence" value="ECO:0007669"/>
    <property type="project" value="TreeGrafter"/>
</dbReference>
<protein>
    <recommendedName>
        <fullName evidence="5">Flagellar hook-associated protein 2</fullName>
        <shortName evidence="5">HAP2</shortName>
    </recommendedName>
    <alternativeName>
        <fullName evidence="5">Flagellar cap protein</fullName>
    </alternativeName>
</protein>
<gene>
    <name evidence="8" type="ORF">dsat_1214</name>
</gene>
<keyword evidence="8" id="KW-0966">Cell projection</keyword>
<keyword evidence="8" id="KW-0969">Cilium</keyword>
<dbReference type="GO" id="GO:0007155">
    <property type="term" value="P:cell adhesion"/>
    <property type="evidence" value="ECO:0007669"/>
    <property type="project" value="InterPro"/>
</dbReference>
<keyword evidence="3 5" id="KW-0175">Coiled coil</keyword>
<dbReference type="Pfam" id="PF07196">
    <property type="entry name" value="Flagellin_IN"/>
    <property type="match status" value="1"/>
</dbReference>
<comment type="subunit">
    <text evidence="2 5">Homopentamer.</text>
</comment>
<evidence type="ECO:0000256" key="5">
    <source>
        <dbReference type="RuleBase" id="RU362066"/>
    </source>
</evidence>
<feature type="coiled-coil region" evidence="5">
    <location>
        <begin position="509"/>
        <end position="547"/>
    </location>
</feature>
<comment type="similarity">
    <text evidence="1 5">Belongs to the FliD family.</text>
</comment>
<evidence type="ECO:0000256" key="3">
    <source>
        <dbReference type="ARBA" id="ARBA00023054"/>
    </source>
</evidence>
<dbReference type="Proteomes" id="UP000014975">
    <property type="component" value="Unassembled WGS sequence"/>
</dbReference>
<dbReference type="STRING" id="1121439.dsat_1214"/>
<dbReference type="GO" id="GO:0005576">
    <property type="term" value="C:extracellular region"/>
    <property type="evidence" value="ECO:0007669"/>
    <property type="project" value="UniProtKB-SubCell"/>
</dbReference>
<dbReference type="PANTHER" id="PTHR30288:SF0">
    <property type="entry name" value="FLAGELLAR HOOK-ASSOCIATED PROTEIN 2"/>
    <property type="match status" value="1"/>
</dbReference>
<feature type="domain" description="Flagellar hook-associated protein 2 N-terminal" evidence="6">
    <location>
        <begin position="18"/>
        <end position="114"/>
    </location>
</feature>
<dbReference type="Pfam" id="PF02465">
    <property type="entry name" value="FliD_N"/>
    <property type="match status" value="1"/>
</dbReference>
<dbReference type="eggNOG" id="COG1345">
    <property type="taxonomic scope" value="Bacteria"/>
</dbReference>
<keyword evidence="4 5" id="KW-0975">Bacterial flagellum</keyword>
<dbReference type="InterPro" id="IPR010810">
    <property type="entry name" value="Flagellin_hook_IN_motif"/>
</dbReference>
<evidence type="ECO:0000256" key="1">
    <source>
        <dbReference type="ARBA" id="ARBA00009764"/>
    </source>
</evidence>
<feature type="domain" description="Flagellar hook-associated protein 2 C-terminal" evidence="7">
    <location>
        <begin position="222"/>
        <end position="552"/>
    </location>
</feature>
<dbReference type="GO" id="GO:0009421">
    <property type="term" value="C:bacterial-type flagellum filament cap"/>
    <property type="evidence" value="ECO:0007669"/>
    <property type="project" value="InterPro"/>
</dbReference>
<comment type="function">
    <text evidence="5">Required for morphogenesis and for the elongation of the flagellar filament by facilitating polymerization of the flagellin monomers at the tip of growing filament. Forms a capping structure, which prevents flagellin subunits (transported through the central channel of the flagellum) from leaking out without polymerization at the distal end.</text>
</comment>
<dbReference type="AlphaFoldDB" id="S7T1Y4"/>
<comment type="subcellular location">
    <subcellularLocation>
        <location evidence="5">Secreted</location>
    </subcellularLocation>
    <subcellularLocation>
        <location evidence="5">Bacterial flagellum</location>
    </subcellularLocation>
</comment>
<evidence type="ECO:0000259" key="6">
    <source>
        <dbReference type="Pfam" id="PF02465"/>
    </source>
</evidence>
<evidence type="ECO:0000259" key="7">
    <source>
        <dbReference type="Pfam" id="PF07195"/>
    </source>
</evidence>
<dbReference type="InterPro" id="IPR010809">
    <property type="entry name" value="FliD_C"/>
</dbReference>
<keyword evidence="8" id="KW-0282">Flagellum</keyword>
<keyword evidence="5" id="KW-0964">Secreted</keyword>
<evidence type="ECO:0000313" key="8">
    <source>
        <dbReference type="EMBL" id="EPR31087.1"/>
    </source>
</evidence>
<dbReference type="InterPro" id="IPR040026">
    <property type="entry name" value="FliD"/>
</dbReference>
<evidence type="ECO:0000256" key="2">
    <source>
        <dbReference type="ARBA" id="ARBA00011255"/>
    </source>
</evidence>
<dbReference type="PANTHER" id="PTHR30288">
    <property type="entry name" value="FLAGELLAR CAP/ASSEMBLY PROTEIN FLID"/>
    <property type="match status" value="1"/>
</dbReference>
<dbReference type="EMBL" id="ATHI01000030">
    <property type="protein sequence ID" value="EPR31087.1"/>
    <property type="molecule type" value="Genomic_DNA"/>
</dbReference>
<reference evidence="8 9" key="1">
    <citation type="journal article" date="2013" name="Genome Announc.">
        <title>Draft genome sequences for three mercury-methylating, sulfate-reducing bacteria.</title>
        <authorList>
            <person name="Brown S.D."/>
            <person name="Hurt R.A.Jr."/>
            <person name="Gilmour C.C."/>
            <person name="Elias D.A."/>
        </authorList>
    </citation>
    <scope>NUCLEOTIDE SEQUENCE [LARGE SCALE GENOMIC DNA]</scope>
    <source>
        <strain evidence="8 9">DSM 16529</strain>
    </source>
</reference>
<comment type="caution">
    <text evidence="8">The sequence shown here is derived from an EMBL/GenBank/DDBJ whole genome shotgun (WGS) entry which is preliminary data.</text>
</comment>
<evidence type="ECO:0000256" key="4">
    <source>
        <dbReference type="ARBA" id="ARBA00023143"/>
    </source>
</evidence>